<sequence length="24" mass="2589">MGRRFMRTSGGSNTTSRTSNSPLS</sequence>
<protein>
    <submittedName>
        <fullName evidence="2">Uncharacterized protein</fullName>
    </submittedName>
</protein>
<comment type="caution">
    <text evidence="2">The sequence shown here is derived from an EMBL/GenBank/DDBJ whole genome shotgun (WGS) entry which is preliminary data.</text>
</comment>
<feature type="region of interest" description="Disordered" evidence="1">
    <location>
        <begin position="1"/>
        <end position="24"/>
    </location>
</feature>
<organism evidence="2 3">
    <name type="scientific">Adineta steineri</name>
    <dbReference type="NCBI Taxonomy" id="433720"/>
    <lineage>
        <taxon>Eukaryota</taxon>
        <taxon>Metazoa</taxon>
        <taxon>Spiralia</taxon>
        <taxon>Gnathifera</taxon>
        <taxon>Rotifera</taxon>
        <taxon>Eurotatoria</taxon>
        <taxon>Bdelloidea</taxon>
        <taxon>Adinetida</taxon>
        <taxon>Adinetidae</taxon>
        <taxon>Adineta</taxon>
    </lineage>
</organism>
<dbReference type="AlphaFoldDB" id="A0A815XYK6"/>
<name>A0A815XYK6_9BILA</name>
<evidence type="ECO:0000313" key="2">
    <source>
        <dbReference type="EMBL" id="CAF1563574.1"/>
    </source>
</evidence>
<dbReference type="EMBL" id="CAJNOG010007048">
    <property type="protein sequence ID" value="CAF1563574.1"/>
    <property type="molecule type" value="Genomic_DNA"/>
</dbReference>
<feature type="compositionally biased region" description="Low complexity" evidence="1">
    <location>
        <begin position="7"/>
        <end position="24"/>
    </location>
</feature>
<proteinExistence type="predicted"/>
<evidence type="ECO:0000256" key="1">
    <source>
        <dbReference type="SAM" id="MobiDB-lite"/>
    </source>
</evidence>
<reference evidence="2" key="1">
    <citation type="submission" date="2021-02" db="EMBL/GenBank/DDBJ databases">
        <authorList>
            <person name="Nowell W R."/>
        </authorList>
    </citation>
    <scope>NUCLEOTIDE SEQUENCE</scope>
</reference>
<accession>A0A815XYK6</accession>
<dbReference type="Proteomes" id="UP000663845">
    <property type="component" value="Unassembled WGS sequence"/>
</dbReference>
<evidence type="ECO:0000313" key="3">
    <source>
        <dbReference type="Proteomes" id="UP000663845"/>
    </source>
</evidence>
<gene>
    <name evidence="2" type="ORF">JYZ213_LOCUS47021</name>
</gene>
<feature type="non-terminal residue" evidence="2">
    <location>
        <position position="24"/>
    </location>
</feature>